<dbReference type="AlphaFoldDB" id="A0A9W9ZY49"/>
<gene>
    <name evidence="1" type="ORF">OS493_033239</name>
</gene>
<reference evidence="1" key="1">
    <citation type="submission" date="2023-01" db="EMBL/GenBank/DDBJ databases">
        <title>Genome assembly of the deep-sea coral Lophelia pertusa.</title>
        <authorList>
            <person name="Herrera S."/>
            <person name="Cordes E."/>
        </authorList>
    </citation>
    <scope>NUCLEOTIDE SEQUENCE</scope>
    <source>
        <strain evidence="1">USNM1676648</strain>
        <tissue evidence="1">Polyp</tissue>
    </source>
</reference>
<keyword evidence="2" id="KW-1185">Reference proteome</keyword>
<sequence>MLILFYRRTKWGWSDGKPLRDGSKFYEIIGKNADYIQDVLSQVVAPYKYCFLVTDIEQLTVKNCSEKHAYMCEGFQAELSTRLAESTQIRPTPLISEVTSTVTGLTESKSMPTQIRPTSMTTPFTSEVTATVSDDVADASTIMASKTLSTSTQMSTSISPTQPASAEKQIKTYLVKMKKLSVEDEDSLQIAVNETSLLLTRFRDGSHHKTTANVLIAAEQLEKFSLRYAKKHLMTNGTSTSTTTNIGKHFVMEIQNVKVGYKKEVTFPSEDDRELLAADRKEKIIYQQNSFGNRKL</sequence>
<name>A0A9W9ZY49_9CNID</name>
<protein>
    <submittedName>
        <fullName evidence="1">Uncharacterized protein</fullName>
    </submittedName>
</protein>
<organism evidence="1 2">
    <name type="scientific">Desmophyllum pertusum</name>
    <dbReference type="NCBI Taxonomy" id="174260"/>
    <lineage>
        <taxon>Eukaryota</taxon>
        <taxon>Metazoa</taxon>
        <taxon>Cnidaria</taxon>
        <taxon>Anthozoa</taxon>
        <taxon>Hexacorallia</taxon>
        <taxon>Scleractinia</taxon>
        <taxon>Caryophylliina</taxon>
        <taxon>Caryophylliidae</taxon>
        <taxon>Desmophyllum</taxon>
    </lineage>
</organism>
<comment type="caution">
    <text evidence="1">The sequence shown here is derived from an EMBL/GenBank/DDBJ whole genome shotgun (WGS) entry which is preliminary data.</text>
</comment>
<evidence type="ECO:0000313" key="1">
    <source>
        <dbReference type="EMBL" id="KAJ7389153.1"/>
    </source>
</evidence>
<dbReference type="EMBL" id="MU825439">
    <property type="protein sequence ID" value="KAJ7389153.1"/>
    <property type="molecule type" value="Genomic_DNA"/>
</dbReference>
<proteinExistence type="predicted"/>
<evidence type="ECO:0000313" key="2">
    <source>
        <dbReference type="Proteomes" id="UP001163046"/>
    </source>
</evidence>
<accession>A0A9W9ZY49</accession>
<dbReference type="Proteomes" id="UP001163046">
    <property type="component" value="Unassembled WGS sequence"/>
</dbReference>
<dbReference type="OrthoDB" id="10371345at2759"/>